<sequence>ISLSPTSTSWPLHSRGEYNEYEHLVPCMNPLRIGRCIFTISEVISIWLRTFSKRV</sequence>
<proteinExistence type="predicted"/>
<accession>A0A0C9Y5Q5</accession>
<dbReference type="AlphaFoldDB" id="A0A0C9Y5Q5"/>
<reference evidence="2" key="2">
    <citation type="submission" date="2015-01" db="EMBL/GenBank/DDBJ databases">
        <title>Evolutionary Origins and Diversification of the Mycorrhizal Mutualists.</title>
        <authorList>
            <consortium name="DOE Joint Genome Institute"/>
            <consortium name="Mycorrhizal Genomics Consortium"/>
            <person name="Kohler A."/>
            <person name="Kuo A."/>
            <person name="Nagy L.G."/>
            <person name="Floudas D."/>
            <person name="Copeland A."/>
            <person name="Barry K.W."/>
            <person name="Cichocki N."/>
            <person name="Veneault-Fourrey C."/>
            <person name="LaButti K."/>
            <person name="Lindquist E.A."/>
            <person name="Lipzen A."/>
            <person name="Lundell T."/>
            <person name="Morin E."/>
            <person name="Murat C."/>
            <person name="Riley R."/>
            <person name="Ohm R."/>
            <person name="Sun H."/>
            <person name="Tunlid A."/>
            <person name="Henrissat B."/>
            <person name="Grigoriev I.V."/>
            <person name="Hibbett D.S."/>
            <person name="Martin F."/>
        </authorList>
    </citation>
    <scope>NUCLEOTIDE SEQUENCE [LARGE SCALE GENOMIC DNA]</scope>
    <source>
        <strain evidence="2">LaAM-08-1</strain>
    </source>
</reference>
<organism evidence="1 2">
    <name type="scientific">Laccaria amethystina LaAM-08-1</name>
    <dbReference type="NCBI Taxonomy" id="1095629"/>
    <lineage>
        <taxon>Eukaryota</taxon>
        <taxon>Fungi</taxon>
        <taxon>Dikarya</taxon>
        <taxon>Basidiomycota</taxon>
        <taxon>Agaricomycotina</taxon>
        <taxon>Agaricomycetes</taxon>
        <taxon>Agaricomycetidae</taxon>
        <taxon>Agaricales</taxon>
        <taxon>Agaricineae</taxon>
        <taxon>Hydnangiaceae</taxon>
        <taxon>Laccaria</taxon>
    </lineage>
</organism>
<keyword evidence="2" id="KW-1185">Reference proteome</keyword>
<protein>
    <submittedName>
        <fullName evidence="1">Uncharacterized protein</fullName>
    </submittedName>
</protein>
<feature type="non-terminal residue" evidence="1">
    <location>
        <position position="1"/>
    </location>
</feature>
<reference evidence="1 2" key="1">
    <citation type="submission" date="2014-04" db="EMBL/GenBank/DDBJ databases">
        <authorList>
            <consortium name="DOE Joint Genome Institute"/>
            <person name="Kuo A."/>
            <person name="Kohler A."/>
            <person name="Nagy L.G."/>
            <person name="Floudas D."/>
            <person name="Copeland A."/>
            <person name="Barry K.W."/>
            <person name="Cichocki N."/>
            <person name="Veneault-Fourrey C."/>
            <person name="LaButti K."/>
            <person name="Lindquist E.A."/>
            <person name="Lipzen A."/>
            <person name="Lundell T."/>
            <person name="Morin E."/>
            <person name="Murat C."/>
            <person name="Sun H."/>
            <person name="Tunlid A."/>
            <person name="Henrissat B."/>
            <person name="Grigoriev I.V."/>
            <person name="Hibbett D.S."/>
            <person name="Martin F."/>
            <person name="Nordberg H.P."/>
            <person name="Cantor M.N."/>
            <person name="Hua S.X."/>
        </authorList>
    </citation>
    <scope>NUCLEOTIDE SEQUENCE [LARGE SCALE GENOMIC DNA]</scope>
    <source>
        <strain evidence="1 2">LaAM-08-1</strain>
    </source>
</reference>
<evidence type="ECO:0000313" key="1">
    <source>
        <dbReference type="EMBL" id="KIK03378.1"/>
    </source>
</evidence>
<name>A0A0C9Y5Q5_9AGAR</name>
<dbReference type="Proteomes" id="UP000054477">
    <property type="component" value="Unassembled WGS sequence"/>
</dbReference>
<dbReference type="HOGENOM" id="CLU_3037952_0_0_1"/>
<dbReference type="EMBL" id="KN838581">
    <property type="protein sequence ID" value="KIK03378.1"/>
    <property type="molecule type" value="Genomic_DNA"/>
</dbReference>
<evidence type="ECO:0000313" key="2">
    <source>
        <dbReference type="Proteomes" id="UP000054477"/>
    </source>
</evidence>
<gene>
    <name evidence="1" type="ORF">K443DRAFT_95311</name>
</gene>